<protein>
    <recommendedName>
        <fullName evidence="4">DUF1492 domain-containing protein</fullName>
    </recommendedName>
</protein>
<evidence type="ECO:0000313" key="2">
    <source>
        <dbReference type="EMBL" id="MBC5668508.1"/>
    </source>
</evidence>
<keyword evidence="1" id="KW-0175">Coiled coil</keyword>
<accession>A0ABR7F4H4</accession>
<evidence type="ECO:0000256" key="1">
    <source>
        <dbReference type="SAM" id="Coils"/>
    </source>
</evidence>
<feature type="coiled-coil region" evidence="1">
    <location>
        <begin position="11"/>
        <end position="45"/>
    </location>
</feature>
<name>A0ABR7F4H4_9FIRM</name>
<evidence type="ECO:0008006" key="4">
    <source>
        <dbReference type="Google" id="ProtNLM"/>
    </source>
</evidence>
<dbReference type="RefSeq" id="WP_186840543.1">
    <property type="nucleotide sequence ID" value="NZ_JACOOZ010000008.1"/>
</dbReference>
<comment type="caution">
    <text evidence="2">The sequence shown here is derived from an EMBL/GenBank/DDBJ whole genome shotgun (WGS) entry which is preliminary data.</text>
</comment>
<organism evidence="2 3">
    <name type="scientific">Eubacterium segne</name>
    <dbReference type="NCBI Taxonomy" id="2763045"/>
    <lineage>
        <taxon>Bacteria</taxon>
        <taxon>Bacillati</taxon>
        <taxon>Bacillota</taxon>
        <taxon>Clostridia</taxon>
        <taxon>Eubacteriales</taxon>
        <taxon>Eubacteriaceae</taxon>
        <taxon>Eubacterium</taxon>
    </lineage>
</organism>
<dbReference type="InterPro" id="IPR013324">
    <property type="entry name" value="RNA_pol_sigma_r3/r4-like"/>
</dbReference>
<dbReference type="EMBL" id="JACOOZ010000008">
    <property type="protein sequence ID" value="MBC5668508.1"/>
    <property type="molecule type" value="Genomic_DNA"/>
</dbReference>
<dbReference type="Proteomes" id="UP000597877">
    <property type="component" value="Unassembled WGS sequence"/>
</dbReference>
<reference evidence="2 3" key="1">
    <citation type="submission" date="2020-08" db="EMBL/GenBank/DDBJ databases">
        <title>Genome public.</title>
        <authorList>
            <person name="Liu C."/>
            <person name="Sun Q."/>
        </authorList>
    </citation>
    <scope>NUCLEOTIDE SEQUENCE [LARGE SCALE GENOMIC DNA]</scope>
    <source>
        <strain evidence="2 3">BX4</strain>
    </source>
</reference>
<keyword evidence="3" id="KW-1185">Reference proteome</keyword>
<proteinExistence type="predicted"/>
<evidence type="ECO:0000313" key="3">
    <source>
        <dbReference type="Proteomes" id="UP000597877"/>
    </source>
</evidence>
<gene>
    <name evidence="2" type="ORF">H8S00_11050</name>
</gene>
<dbReference type="SUPFAM" id="SSF88659">
    <property type="entry name" value="Sigma3 and sigma4 domains of RNA polymerase sigma factors"/>
    <property type="match status" value="1"/>
</dbReference>
<dbReference type="Gene3D" id="1.20.140.160">
    <property type="match status" value="1"/>
</dbReference>
<sequence>MERMMIVEQTAKEYLKQVGNIELQIKELQDEIKRLKELAVSIGALNCDEKVLSSGAQDKMANTVCEIDEKVRELDEKVREFVRIRSKVMETIHMLRNDEYEHILYKRYCLMKKWEEIALEMNYSYQWVCKLHGRALKEIEKLLNC</sequence>